<evidence type="ECO:0000256" key="4">
    <source>
        <dbReference type="ARBA" id="ARBA00022723"/>
    </source>
</evidence>
<evidence type="ECO:0000259" key="8">
    <source>
        <dbReference type="Pfam" id="PF00534"/>
    </source>
</evidence>
<dbReference type="Pfam" id="PF13579">
    <property type="entry name" value="Glyco_trans_4_4"/>
    <property type="match status" value="1"/>
</dbReference>
<feature type="binding site" evidence="7">
    <location>
        <position position="169"/>
    </location>
    <ligand>
        <name>1D-myo-inositol 3-phosphate</name>
        <dbReference type="ChEBI" id="CHEBI:58401"/>
    </ligand>
</feature>
<feature type="binding site" evidence="7">
    <location>
        <position position="149"/>
    </location>
    <ligand>
        <name>1D-myo-inositol 3-phosphate</name>
        <dbReference type="ChEBI" id="CHEBI:58401"/>
    </ligand>
</feature>
<evidence type="ECO:0000256" key="1">
    <source>
        <dbReference type="ARBA" id="ARBA00008449"/>
    </source>
</evidence>
<evidence type="ECO:0000313" key="11">
    <source>
        <dbReference type="Proteomes" id="UP001183648"/>
    </source>
</evidence>
<dbReference type="Gene3D" id="3.40.50.2000">
    <property type="entry name" value="Glycogen Phosphorylase B"/>
    <property type="match status" value="2"/>
</dbReference>
<feature type="binding site" evidence="7">
    <location>
        <position position="243"/>
    </location>
    <ligand>
        <name>UDP-N-acetyl-alpha-D-glucosamine</name>
        <dbReference type="ChEBI" id="CHEBI:57705"/>
    </ligand>
</feature>
<comment type="caution">
    <text evidence="10">The sequence shown here is derived from an EMBL/GenBank/DDBJ whole genome shotgun (WGS) entry which is preliminary data.</text>
</comment>
<reference evidence="10 11" key="1">
    <citation type="submission" date="2023-07" db="EMBL/GenBank/DDBJ databases">
        <title>Sequencing the genomes of 1000 actinobacteria strains.</title>
        <authorList>
            <person name="Klenk H.-P."/>
        </authorList>
    </citation>
    <scope>NUCLEOTIDE SEQUENCE [LARGE SCALE GENOMIC DNA]</scope>
    <source>
        <strain evidence="10 11">DSM 19426</strain>
    </source>
</reference>
<comment type="catalytic activity">
    <reaction evidence="6 7">
        <text>1D-myo-inositol 3-phosphate + UDP-N-acetyl-alpha-D-glucosamine = 1D-myo-inositol 2-acetamido-2-deoxy-alpha-D-glucopyranoside 3-phosphate + UDP + H(+)</text>
        <dbReference type="Rhea" id="RHEA:26188"/>
        <dbReference type="ChEBI" id="CHEBI:15378"/>
        <dbReference type="ChEBI" id="CHEBI:57705"/>
        <dbReference type="ChEBI" id="CHEBI:58223"/>
        <dbReference type="ChEBI" id="CHEBI:58401"/>
        <dbReference type="ChEBI" id="CHEBI:58892"/>
        <dbReference type="EC" id="2.4.1.250"/>
    </reaction>
</comment>
<comment type="subunit">
    <text evidence="7">Homodimer.</text>
</comment>
<feature type="binding site" evidence="7">
    <location>
        <position position="125"/>
    </location>
    <ligand>
        <name>1D-myo-inositol 3-phosphate</name>
        <dbReference type="ChEBI" id="CHEBI:58401"/>
    </ligand>
</feature>
<evidence type="ECO:0000259" key="9">
    <source>
        <dbReference type="Pfam" id="PF13579"/>
    </source>
</evidence>
<feature type="binding site" evidence="7">
    <location>
        <position position="92"/>
    </location>
    <ligand>
        <name>1D-myo-inositol 3-phosphate</name>
        <dbReference type="ChEBI" id="CHEBI:58401"/>
    </ligand>
</feature>
<dbReference type="PANTHER" id="PTHR12526:SF510">
    <property type="entry name" value="D-INOSITOL 3-PHOSPHATE GLYCOSYLTRANSFERASE"/>
    <property type="match status" value="1"/>
</dbReference>
<feature type="binding site" evidence="7">
    <location>
        <position position="37"/>
    </location>
    <ligand>
        <name>UDP-N-acetyl-alpha-D-glucosamine</name>
        <dbReference type="ChEBI" id="CHEBI:57705"/>
    </ligand>
</feature>
<feature type="binding site" evidence="7">
    <location>
        <position position="23"/>
    </location>
    <ligand>
        <name>1D-myo-inositol 3-phosphate</name>
        <dbReference type="ChEBI" id="CHEBI:58401"/>
    </ligand>
</feature>
<evidence type="ECO:0000256" key="3">
    <source>
        <dbReference type="ARBA" id="ARBA00022679"/>
    </source>
</evidence>
<dbReference type="RefSeq" id="WP_425573325.1">
    <property type="nucleotide sequence ID" value="NZ_BAAAPS010000008.1"/>
</dbReference>
<feature type="binding site" evidence="7">
    <location>
        <position position="331"/>
    </location>
    <ligand>
        <name>UDP-N-acetyl-alpha-D-glucosamine</name>
        <dbReference type="ChEBI" id="CHEBI:57705"/>
    </ligand>
</feature>
<keyword evidence="3 7" id="KW-0808">Transferase</keyword>
<feature type="binding site" evidence="7">
    <location>
        <position position="248"/>
    </location>
    <ligand>
        <name>UDP-N-acetyl-alpha-D-glucosamine</name>
        <dbReference type="ChEBI" id="CHEBI:57705"/>
    </ligand>
</feature>
<comment type="function">
    <text evidence="7">Catalyzes the transfer of a N-acetyl-glucosamine moiety to 1D-myo-inositol 3-phosphate to produce 1D-myo-inositol 2-acetamido-2-deoxy-glucopyranoside 3-phosphate in the mycothiol biosynthesis pathway.</text>
</comment>
<evidence type="ECO:0000256" key="5">
    <source>
        <dbReference type="ARBA" id="ARBA00022842"/>
    </source>
</evidence>
<proteinExistence type="inferred from homology"/>
<accession>A0ABU2BUM3</accession>
<dbReference type="PANTHER" id="PTHR12526">
    <property type="entry name" value="GLYCOSYLTRANSFERASE"/>
    <property type="match status" value="1"/>
</dbReference>
<feature type="binding site" evidence="7">
    <location>
        <position position="321"/>
    </location>
    <ligand>
        <name>Mg(2+)</name>
        <dbReference type="ChEBI" id="CHEBI:18420"/>
    </ligand>
</feature>
<dbReference type="InterPro" id="IPR028098">
    <property type="entry name" value="Glyco_trans_4-like_N"/>
</dbReference>
<keyword evidence="11" id="KW-1185">Reference proteome</keyword>
<feature type="binding site" evidence="7">
    <location>
        <position position="345"/>
    </location>
    <ligand>
        <name>Mg(2+)</name>
        <dbReference type="ChEBI" id="CHEBI:18420"/>
    </ligand>
</feature>
<feature type="binding site" evidence="7">
    <location>
        <begin position="34"/>
        <end position="39"/>
    </location>
    <ligand>
        <name>1D-myo-inositol 3-phosphate</name>
        <dbReference type="ChEBI" id="CHEBI:58401"/>
    </ligand>
</feature>
<name>A0ABU2BUM3_9ACTN</name>
<feature type="domain" description="Glycosyl transferase family 1" evidence="8">
    <location>
        <begin position="226"/>
        <end position="397"/>
    </location>
</feature>
<dbReference type="CDD" id="cd03800">
    <property type="entry name" value="GT4_sucrose_synthase"/>
    <property type="match status" value="1"/>
</dbReference>
<dbReference type="EMBL" id="JAVDYG010000001">
    <property type="protein sequence ID" value="MDR7361956.1"/>
    <property type="molecule type" value="Genomic_DNA"/>
</dbReference>
<protein>
    <recommendedName>
        <fullName evidence="7">D-inositol-3-phosphate glycosyltransferase</fullName>
        <ecNumber evidence="7">2.4.1.250</ecNumber>
    </recommendedName>
    <alternativeName>
        <fullName evidence="7">N-acetylglucosamine-inositol-phosphate N-acetylglucosaminyltransferase</fullName>
        <shortName evidence="7">GlcNAc-Ins-P N-acetylglucosaminyltransferase</shortName>
    </alternativeName>
</protein>
<keyword evidence="4 7" id="KW-0479">Metal-binding</keyword>
<dbReference type="HAMAP" id="MF_01695">
    <property type="entry name" value="MshA"/>
    <property type="match status" value="1"/>
</dbReference>
<gene>
    <name evidence="7" type="primary">mshA</name>
    <name evidence="10" type="ORF">J2S63_001509</name>
</gene>
<keyword evidence="2 7" id="KW-0328">Glycosyltransferase</keyword>
<evidence type="ECO:0000313" key="10">
    <source>
        <dbReference type="EMBL" id="MDR7361956.1"/>
    </source>
</evidence>
<feature type="binding site" evidence="7">
    <location>
        <position position="339"/>
    </location>
    <ligand>
        <name>UDP-N-acetyl-alpha-D-glucosamine</name>
        <dbReference type="ChEBI" id="CHEBI:57705"/>
    </ligand>
</feature>
<dbReference type="NCBIfam" id="TIGR03449">
    <property type="entry name" value="mycothiol_MshA"/>
    <property type="match status" value="1"/>
</dbReference>
<keyword evidence="5 7" id="KW-0460">Magnesium</keyword>
<feature type="binding site" evidence="7">
    <location>
        <position position="318"/>
    </location>
    <ligand>
        <name>Mg(2+)</name>
        <dbReference type="ChEBI" id="CHEBI:18420"/>
    </ligand>
</feature>
<dbReference type="InterPro" id="IPR017814">
    <property type="entry name" value="Mycothiol_biosynthesis_MshA"/>
</dbReference>
<evidence type="ECO:0000256" key="6">
    <source>
        <dbReference type="ARBA" id="ARBA00048131"/>
    </source>
</evidence>
<dbReference type="Proteomes" id="UP001183648">
    <property type="component" value="Unassembled WGS sequence"/>
</dbReference>
<dbReference type="InterPro" id="IPR001296">
    <property type="entry name" value="Glyco_trans_1"/>
</dbReference>
<dbReference type="GO" id="GO:0102710">
    <property type="term" value="F:D-inositol-3-phosphate glycosyltransferase activity"/>
    <property type="evidence" value="ECO:0007669"/>
    <property type="project" value="UniProtKB-EC"/>
</dbReference>
<dbReference type="SUPFAM" id="SSF53756">
    <property type="entry name" value="UDP-Glycosyltransferase/glycogen phosphorylase"/>
    <property type="match status" value="1"/>
</dbReference>
<evidence type="ECO:0000256" key="2">
    <source>
        <dbReference type="ARBA" id="ARBA00022676"/>
    </source>
</evidence>
<feature type="domain" description="Glycosyltransferase subfamily 4-like N-terminal" evidence="9">
    <location>
        <begin position="36"/>
        <end position="211"/>
    </location>
</feature>
<feature type="binding site" evidence="7">
    <location>
        <begin position="29"/>
        <end position="30"/>
    </location>
    <ligand>
        <name>UDP-N-acetyl-alpha-D-glucosamine</name>
        <dbReference type="ChEBI" id="CHEBI:57705"/>
    </ligand>
</feature>
<evidence type="ECO:0000256" key="7">
    <source>
        <dbReference type="HAMAP-Rule" id="MF_01695"/>
    </source>
</evidence>
<dbReference type="EC" id="2.4.1.250" evidence="7"/>
<organism evidence="10 11">
    <name type="scientific">Nocardioides marmoribigeumensis</name>
    <dbReference type="NCBI Taxonomy" id="433649"/>
    <lineage>
        <taxon>Bacteria</taxon>
        <taxon>Bacillati</taxon>
        <taxon>Actinomycetota</taxon>
        <taxon>Actinomycetes</taxon>
        <taxon>Propionibacteriales</taxon>
        <taxon>Nocardioidaceae</taxon>
        <taxon>Nocardioides</taxon>
    </lineage>
</organism>
<feature type="binding site" evidence="7">
    <location>
        <position position="309"/>
    </location>
    <ligand>
        <name>UDP-N-acetyl-alpha-D-glucosamine</name>
        <dbReference type="ChEBI" id="CHEBI:57705"/>
    </ligand>
</feature>
<comment type="similarity">
    <text evidence="1 7">Belongs to the glycosyltransferase group 1 family. MshA subfamily.</text>
</comment>
<comment type="caution">
    <text evidence="7">Lacks conserved residue(s) required for the propagation of feature annotation.</text>
</comment>
<sequence>MTEARPLPFAAHPLRRVAMVSLHTSPLDQPGTGDAGGMNVYVLELSKRLADRGLEVEIYTRATSSLTPATVEAAPGVRVHHVLAGPFEGLPKEELPGQLCVFARHLLRAEAGHEQGWFDLIHSHYWLSGQVGALLRDRWSVPLVHTMHTMAKVKNAQLADGDTPEPHARLVGEDQVVEAADMLIANTDLEARQLVRLYDADPARVDVVPPGVDLTVFQPRSQAGARARLGIPADAVVPAFVGRLQPLKAPDVLLRAVAHLVAADPDLRPRLVVPVVGGPSGSGLEHPGALASLARSLGIADLVRFVPPVDRDTLVDWYAAATVVCVPSYNESFGLVGMEAQAVGTPVVAAAVGGLPTVVRDGVTGLLVEGHDPADYARAIRRLVDEPGLRDMLAAAALDHAREFAWERTADRTLAAYHRAATLLRADHEHTRQEAVGG</sequence>
<dbReference type="Pfam" id="PF00534">
    <property type="entry name" value="Glycos_transf_1"/>
    <property type="match status" value="1"/>
</dbReference>